<evidence type="ECO:0000313" key="3">
    <source>
        <dbReference type="EMBL" id="CAD8970135.1"/>
    </source>
</evidence>
<gene>
    <name evidence="3" type="ORF">HAND00432_LOCUS21134</name>
    <name evidence="2" type="ORF">HAND1043_LOCUS9963</name>
</gene>
<sequence length="235" mass="25296">MVGKGAAMVQYAGTLDAKRDFDPLDRPCRVRSVTHCWRERPRHQERGGGVDCLDTFTYTFDAGLLRGLTSEDFWDVRENTQCGKGCTDASAEGIGSDLAPGDDVVCWRPTKGVSSQTSDEFAWYRCPNPTCIKLRDPSSELIGPNPDALGLLFAGSVLIALSGAMAVGARRCIPRHVTPSVVQPSVSEMVIAPDALGSRAGAVGAPLPPFLSEPLRNDALSTEQPRHPRAWEGLC</sequence>
<accession>A0A6T8KA17</accession>
<feature type="compositionally biased region" description="Basic and acidic residues" evidence="1">
    <location>
        <begin position="224"/>
        <end position="235"/>
    </location>
</feature>
<name>A0A6T8KA17_HEMAN</name>
<organism evidence="2">
    <name type="scientific">Hemiselmis andersenii</name>
    <name type="common">Cryptophyte alga</name>
    <dbReference type="NCBI Taxonomy" id="464988"/>
    <lineage>
        <taxon>Eukaryota</taxon>
        <taxon>Cryptophyceae</taxon>
        <taxon>Cryptomonadales</taxon>
        <taxon>Hemiselmidaceae</taxon>
        <taxon>Hemiselmis</taxon>
    </lineage>
</organism>
<proteinExistence type="predicted"/>
<dbReference type="AlphaFoldDB" id="A0A6T8KA17"/>
<dbReference type="EMBL" id="HBFX01035083">
    <property type="protein sequence ID" value="CAD8970135.1"/>
    <property type="molecule type" value="Transcribed_RNA"/>
</dbReference>
<evidence type="ECO:0000313" key="2">
    <source>
        <dbReference type="EMBL" id="CAD8743468.1"/>
    </source>
</evidence>
<evidence type="ECO:0000256" key="1">
    <source>
        <dbReference type="SAM" id="MobiDB-lite"/>
    </source>
</evidence>
<dbReference type="EMBL" id="HBFK01016165">
    <property type="protein sequence ID" value="CAD8743468.1"/>
    <property type="molecule type" value="Transcribed_RNA"/>
</dbReference>
<reference evidence="2" key="1">
    <citation type="submission" date="2021-01" db="EMBL/GenBank/DDBJ databases">
        <authorList>
            <person name="Corre E."/>
            <person name="Pelletier E."/>
            <person name="Niang G."/>
            <person name="Scheremetjew M."/>
            <person name="Finn R."/>
            <person name="Kale V."/>
            <person name="Holt S."/>
            <person name="Cochrane G."/>
            <person name="Meng A."/>
            <person name="Brown T."/>
            <person name="Cohen L."/>
        </authorList>
    </citation>
    <scope>NUCLEOTIDE SEQUENCE</scope>
    <source>
        <strain evidence="2">CCMP441</strain>
        <strain evidence="3">CCMP644</strain>
    </source>
</reference>
<feature type="region of interest" description="Disordered" evidence="1">
    <location>
        <begin position="214"/>
        <end position="235"/>
    </location>
</feature>
<protein>
    <submittedName>
        <fullName evidence="2">Uncharacterized protein</fullName>
    </submittedName>
</protein>